<dbReference type="AlphaFoldDB" id="A0A7R9MRX6"/>
<keyword evidence="1" id="KW-1015">Disulfide bond</keyword>
<dbReference type="Gene3D" id="2.40.10.10">
    <property type="entry name" value="Trypsin-like serine proteases"/>
    <property type="match status" value="2"/>
</dbReference>
<accession>A0A7R9MRX6</accession>
<dbReference type="PANTHER" id="PTHR24252">
    <property type="entry name" value="ACROSIN-RELATED"/>
    <property type="match status" value="1"/>
</dbReference>
<name>A0A7R9MRX6_9ACAR</name>
<evidence type="ECO:0000256" key="1">
    <source>
        <dbReference type="ARBA" id="ARBA00023157"/>
    </source>
</evidence>
<dbReference type="InterPro" id="IPR001254">
    <property type="entry name" value="Trypsin_dom"/>
</dbReference>
<dbReference type="PROSITE" id="PS00135">
    <property type="entry name" value="TRYPSIN_SER"/>
    <property type="match status" value="1"/>
</dbReference>
<dbReference type="InterPro" id="IPR033116">
    <property type="entry name" value="TRYPSIN_SER"/>
</dbReference>
<dbReference type="InterPro" id="IPR043504">
    <property type="entry name" value="Peptidase_S1_PA_chymotrypsin"/>
</dbReference>
<organism evidence="3">
    <name type="scientific">Oppiella nova</name>
    <dbReference type="NCBI Taxonomy" id="334625"/>
    <lineage>
        <taxon>Eukaryota</taxon>
        <taxon>Metazoa</taxon>
        <taxon>Ecdysozoa</taxon>
        <taxon>Arthropoda</taxon>
        <taxon>Chelicerata</taxon>
        <taxon>Arachnida</taxon>
        <taxon>Acari</taxon>
        <taxon>Acariformes</taxon>
        <taxon>Sarcoptiformes</taxon>
        <taxon>Oribatida</taxon>
        <taxon>Brachypylina</taxon>
        <taxon>Oppioidea</taxon>
        <taxon>Oppiidae</taxon>
        <taxon>Oppiella</taxon>
    </lineage>
</organism>
<dbReference type="OrthoDB" id="10002959at2759"/>
<dbReference type="EMBL" id="OC954283">
    <property type="protein sequence ID" value="CAD7664585.1"/>
    <property type="molecule type" value="Genomic_DNA"/>
</dbReference>
<dbReference type="Proteomes" id="UP000728032">
    <property type="component" value="Unassembled WGS sequence"/>
</dbReference>
<feature type="domain" description="Peptidase S1" evidence="2">
    <location>
        <begin position="1"/>
        <end position="94"/>
    </location>
</feature>
<evidence type="ECO:0000313" key="4">
    <source>
        <dbReference type="Proteomes" id="UP000728032"/>
    </source>
</evidence>
<gene>
    <name evidence="3" type="ORF">ONB1V03_LOCUS21143</name>
</gene>
<protein>
    <recommendedName>
        <fullName evidence="2">Peptidase S1 domain-containing protein</fullName>
    </recommendedName>
</protein>
<feature type="non-terminal residue" evidence="3">
    <location>
        <position position="1"/>
    </location>
</feature>
<proteinExistence type="predicted"/>
<sequence>MVNINVERNICAGGSDKGGTGTCMGDSGGPLQCYSGEDLKWYQIGVTSWGDPCAHAKEPDVFTRVLLAEWLNHKWDDQCGGTIITDKWVLTAAHCLMN</sequence>
<dbReference type="EMBL" id="CAJPVJ010039458">
    <property type="protein sequence ID" value="CAG2181722.1"/>
    <property type="molecule type" value="Genomic_DNA"/>
</dbReference>
<dbReference type="InterPro" id="IPR009003">
    <property type="entry name" value="Peptidase_S1_PA"/>
</dbReference>
<keyword evidence="4" id="KW-1185">Reference proteome</keyword>
<dbReference type="Pfam" id="PF00089">
    <property type="entry name" value="Trypsin"/>
    <property type="match status" value="2"/>
</dbReference>
<evidence type="ECO:0000259" key="2">
    <source>
        <dbReference type="PROSITE" id="PS50240"/>
    </source>
</evidence>
<dbReference type="GO" id="GO:0006508">
    <property type="term" value="P:proteolysis"/>
    <property type="evidence" value="ECO:0007669"/>
    <property type="project" value="InterPro"/>
</dbReference>
<evidence type="ECO:0000313" key="3">
    <source>
        <dbReference type="EMBL" id="CAD7664585.1"/>
    </source>
</evidence>
<reference evidence="3" key="1">
    <citation type="submission" date="2020-11" db="EMBL/GenBank/DDBJ databases">
        <authorList>
            <person name="Tran Van P."/>
        </authorList>
    </citation>
    <scope>NUCLEOTIDE SEQUENCE</scope>
</reference>
<dbReference type="GO" id="GO:0004252">
    <property type="term" value="F:serine-type endopeptidase activity"/>
    <property type="evidence" value="ECO:0007669"/>
    <property type="project" value="InterPro"/>
</dbReference>
<dbReference type="SUPFAM" id="SSF50494">
    <property type="entry name" value="Trypsin-like serine proteases"/>
    <property type="match status" value="2"/>
</dbReference>
<dbReference type="PROSITE" id="PS50240">
    <property type="entry name" value="TRYPSIN_DOM"/>
    <property type="match status" value="1"/>
</dbReference>
<dbReference type="PANTHER" id="PTHR24252:SF7">
    <property type="entry name" value="HYALIN"/>
    <property type="match status" value="1"/>
</dbReference>